<organism evidence="14 15">
    <name type="scientific">Tessaracoccus rhinocerotis</name>
    <dbReference type="NCBI Taxonomy" id="1689449"/>
    <lineage>
        <taxon>Bacteria</taxon>
        <taxon>Bacillati</taxon>
        <taxon>Actinomycetota</taxon>
        <taxon>Actinomycetes</taxon>
        <taxon>Propionibacteriales</taxon>
        <taxon>Propionibacteriaceae</taxon>
        <taxon>Tessaracoccus</taxon>
    </lineage>
</organism>
<dbReference type="InterPro" id="IPR046373">
    <property type="entry name" value="Acyl-CoA_Oxase/DH_mid-dom_sf"/>
</dbReference>
<keyword evidence="8" id="KW-0560">Oxidoreductase</keyword>
<comment type="cofactor">
    <cofactor evidence="1">
        <name>FAD</name>
        <dbReference type="ChEBI" id="CHEBI:57692"/>
    </cofactor>
</comment>
<dbReference type="Pfam" id="PF01756">
    <property type="entry name" value="ACOX"/>
    <property type="match status" value="1"/>
</dbReference>
<dbReference type="EC" id="1.3.3.6" evidence="4"/>
<evidence type="ECO:0000256" key="10">
    <source>
        <dbReference type="ARBA" id="ARBA00023140"/>
    </source>
</evidence>
<dbReference type="AlphaFoldDB" id="A0A553K320"/>
<dbReference type="FunFam" id="1.20.140.10:FF:000010">
    <property type="entry name" value="Acyl-coenzyme A oxidase"/>
    <property type="match status" value="1"/>
</dbReference>
<dbReference type="GO" id="GO:0055088">
    <property type="term" value="P:lipid homeostasis"/>
    <property type="evidence" value="ECO:0007669"/>
    <property type="project" value="TreeGrafter"/>
</dbReference>
<dbReference type="Gene3D" id="1.20.140.10">
    <property type="entry name" value="Butyryl-CoA Dehydrogenase, subunit A, domain 3"/>
    <property type="match status" value="2"/>
</dbReference>
<evidence type="ECO:0000256" key="5">
    <source>
        <dbReference type="ARBA" id="ARBA00022630"/>
    </source>
</evidence>
<proteinExistence type="inferred from homology"/>
<evidence type="ECO:0000259" key="12">
    <source>
        <dbReference type="Pfam" id="PF02770"/>
    </source>
</evidence>
<keyword evidence="6" id="KW-0274">FAD</keyword>
<evidence type="ECO:0000256" key="9">
    <source>
        <dbReference type="ARBA" id="ARBA00023098"/>
    </source>
</evidence>
<reference evidence="14 15" key="1">
    <citation type="submission" date="2019-07" db="EMBL/GenBank/DDBJ databases">
        <authorList>
            <person name="Zhou L.-Y."/>
        </authorList>
    </citation>
    <scope>NUCLEOTIDE SEQUENCE [LARGE SCALE GENOMIC DNA]</scope>
    <source>
        <strain evidence="14 15">YIM 101269</strain>
    </source>
</reference>
<evidence type="ECO:0000313" key="14">
    <source>
        <dbReference type="EMBL" id="TRY19094.1"/>
    </source>
</evidence>
<dbReference type="InterPro" id="IPR002655">
    <property type="entry name" value="Acyl-CoA_oxidase_C"/>
</dbReference>
<dbReference type="GO" id="GO:0005504">
    <property type="term" value="F:fatty acid binding"/>
    <property type="evidence" value="ECO:0007669"/>
    <property type="project" value="TreeGrafter"/>
</dbReference>
<feature type="domain" description="Acyl-CoA oxidase C-alpha1" evidence="13">
    <location>
        <begin position="273"/>
        <end position="432"/>
    </location>
</feature>
<dbReference type="PIRSF" id="PIRSF000168">
    <property type="entry name" value="Acyl-CoA_oxidase"/>
    <property type="match status" value="1"/>
</dbReference>
<feature type="domain" description="Acyl-CoA oxidase/dehydrogenase middle" evidence="12">
    <location>
        <begin position="128"/>
        <end position="237"/>
    </location>
</feature>
<dbReference type="SUPFAM" id="SSF47203">
    <property type="entry name" value="Acyl-CoA dehydrogenase C-terminal domain-like"/>
    <property type="match status" value="2"/>
</dbReference>
<evidence type="ECO:0000259" key="11">
    <source>
        <dbReference type="Pfam" id="PF01756"/>
    </source>
</evidence>
<keyword evidence="10" id="KW-0576">Peroxisome</keyword>
<evidence type="ECO:0000256" key="2">
    <source>
        <dbReference type="ARBA" id="ARBA00004275"/>
    </source>
</evidence>
<evidence type="ECO:0000259" key="13">
    <source>
        <dbReference type="Pfam" id="PF22924"/>
    </source>
</evidence>
<evidence type="ECO:0000313" key="15">
    <source>
        <dbReference type="Proteomes" id="UP000317638"/>
    </source>
</evidence>
<dbReference type="OrthoDB" id="1144545at2"/>
<name>A0A553K320_9ACTN</name>
<dbReference type="FunFam" id="2.40.110.10:FF:000005">
    <property type="entry name" value="Acyl-coenzyme A oxidase"/>
    <property type="match status" value="1"/>
</dbReference>
<dbReference type="Proteomes" id="UP000317638">
    <property type="component" value="Unassembled WGS sequence"/>
</dbReference>
<dbReference type="InterPro" id="IPR012258">
    <property type="entry name" value="Acyl-CoA_oxidase"/>
</dbReference>
<dbReference type="InterPro" id="IPR009100">
    <property type="entry name" value="AcylCoA_DH/oxidase_NM_dom_sf"/>
</dbReference>
<gene>
    <name evidence="14" type="ORF">FOJ82_06570</name>
</gene>
<evidence type="ECO:0000256" key="4">
    <source>
        <dbReference type="ARBA" id="ARBA00012870"/>
    </source>
</evidence>
<keyword evidence="9" id="KW-0443">Lipid metabolism</keyword>
<keyword evidence="5" id="KW-0285">Flavoprotein</keyword>
<dbReference type="PANTHER" id="PTHR10909">
    <property type="entry name" value="ELECTRON TRANSPORT OXIDOREDUCTASE"/>
    <property type="match status" value="1"/>
</dbReference>
<dbReference type="GO" id="GO:0003997">
    <property type="term" value="F:acyl-CoA oxidase activity"/>
    <property type="evidence" value="ECO:0007669"/>
    <property type="project" value="UniProtKB-EC"/>
</dbReference>
<comment type="caution">
    <text evidence="14">The sequence shown here is derived from an EMBL/GenBank/DDBJ whole genome shotgun (WGS) entry which is preliminary data.</text>
</comment>
<sequence>MITPTGQALKVSLDGRFHELKEKWRSEISSADIVRDPTLPMAEARVWALEKLVDLASRGFAVAGFPNHPGTVAESVAHFEMLALGDLSLNIKSGVQHGLFGGAITNLGTSWHHERFIDGVVDCSILGCFAMTELGHGSDVQSVETTITYVPETDEYEVNSPTPTSRKAYIGNAGKDGRMAVVFGQLVAAGENQGVHAILMDIRDEDGNDAPGVETGDQGHKGGLLGVDNGTLFFDHVRVPRRMLLNRYGGVNDEGVYESEIASKNARFFTMLGTLVRGRICVGSAAAMATRKALTIATRYALQRTQFNRPGAGGEITLLDYQTHQRKLLPNIARAYASGFAINVVSEQLQRVNDTRGSDPTAARELETRAAGLKATLTRWTNDTIQLCREACGGAGYMTENGLTLLRQDADVFATFEGDNTVLMQLVAKALLLDYKKSWGELDMIGTARSGAKLLGDRFMERTTAGTTIGRLISNATLKPEAQKIKARGWHLEMFEFRERHVVEGLARRMREAGKSDGQAAFEAVNDCQSHMLEAARAHTDRVILEAFVEAISGVRDEYVRSLLIRVCDLYALSTIEDNRAWFMEHHAFDSGRSKAVTDAVDGLCKDLRGKAQELVEGLGVPEKWLNSAMLEPTREEEAAASAA</sequence>
<protein>
    <recommendedName>
        <fullName evidence="4">acyl-CoA oxidase</fullName>
        <ecNumber evidence="4">1.3.3.6</ecNumber>
    </recommendedName>
</protein>
<dbReference type="FunFam" id="1.20.140.10:FF:000007">
    <property type="entry name" value="Acyl-coenzyme A oxidase"/>
    <property type="match status" value="1"/>
</dbReference>
<comment type="subcellular location">
    <subcellularLocation>
        <location evidence="2">Peroxisome</location>
    </subcellularLocation>
</comment>
<dbReference type="InterPro" id="IPR006091">
    <property type="entry name" value="Acyl-CoA_Oxase/DH_mid-dom"/>
</dbReference>
<evidence type="ECO:0000256" key="8">
    <source>
        <dbReference type="ARBA" id="ARBA00023002"/>
    </source>
</evidence>
<dbReference type="Pfam" id="PF02770">
    <property type="entry name" value="Acyl-CoA_dh_M"/>
    <property type="match status" value="1"/>
</dbReference>
<comment type="similarity">
    <text evidence="3">Belongs to the acyl-CoA oxidase family.</text>
</comment>
<evidence type="ECO:0000256" key="7">
    <source>
        <dbReference type="ARBA" id="ARBA00022832"/>
    </source>
</evidence>
<evidence type="ECO:0000256" key="6">
    <source>
        <dbReference type="ARBA" id="ARBA00022827"/>
    </source>
</evidence>
<keyword evidence="7" id="KW-0276">Fatty acid metabolism</keyword>
<feature type="domain" description="Acyl-CoA oxidase C-terminal" evidence="11">
    <location>
        <begin position="492"/>
        <end position="630"/>
    </location>
</feature>
<keyword evidence="15" id="KW-1185">Reference proteome</keyword>
<dbReference type="SUPFAM" id="SSF56645">
    <property type="entry name" value="Acyl-CoA dehydrogenase NM domain-like"/>
    <property type="match status" value="1"/>
</dbReference>
<dbReference type="EMBL" id="VKKG01000002">
    <property type="protein sequence ID" value="TRY19094.1"/>
    <property type="molecule type" value="Genomic_DNA"/>
</dbReference>
<dbReference type="InterPro" id="IPR055060">
    <property type="entry name" value="ACOX_C_alpha1"/>
</dbReference>
<accession>A0A553K320</accession>
<dbReference type="Pfam" id="PF22924">
    <property type="entry name" value="ACOX_C_alpha1"/>
    <property type="match status" value="1"/>
</dbReference>
<dbReference type="GO" id="GO:0071949">
    <property type="term" value="F:FAD binding"/>
    <property type="evidence" value="ECO:0007669"/>
    <property type="project" value="InterPro"/>
</dbReference>
<evidence type="ECO:0000256" key="3">
    <source>
        <dbReference type="ARBA" id="ARBA00006288"/>
    </source>
</evidence>
<dbReference type="InterPro" id="IPR036250">
    <property type="entry name" value="AcylCo_DH-like_C"/>
</dbReference>
<evidence type="ECO:0000256" key="1">
    <source>
        <dbReference type="ARBA" id="ARBA00001974"/>
    </source>
</evidence>
<dbReference type="GO" id="GO:0033540">
    <property type="term" value="P:fatty acid beta-oxidation using acyl-CoA oxidase"/>
    <property type="evidence" value="ECO:0007669"/>
    <property type="project" value="TreeGrafter"/>
</dbReference>
<dbReference type="Gene3D" id="2.40.110.10">
    <property type="entry name" value="Butyryl-CoA Dehydrogenase, subunit A, domain 2"/>
    <property type="match status" value="1"/>
</dbReference>